<evidence type="ECO:0000313" key="2">
    <source>
        <dbReference type="Proteomes" id="UP000183832"/>
    </source>
</evidence>
<protein>
    <submittedName>
        <fullName evidence="1">CLUMA_CG010514, isoform A</fullName>
    </submittedName>
</protein>
<dbReference type="EMBL" id="CVRI01000047">
    <property type="protein sequence ID" value="CRK97117.1"/>
    <property type="molecule type" value="Genomic_DNA"/>
</dbReference>
<accession>A0A1J1IA06</accession>
<evidence type="ECO:0000313" key="1">
    <source>
        <dbReference type="EMBL" id="CRK97117.1"/>
    </source>
</evidence>
<organism evidence="1 2">
    <name type="scientific">Clunio marinus</name>
    <dbReference type="NCBI Taxonomy" id="568069"/>
    <lineage>
        <taxon>Eukaryota</taxon>
        <taxon>Metazoa</taxon>
        <taxon>Ecdysozoa</taxon>
        <taxon>Arthropoda</taxon>
        <taxon>Hexapoda</taxon>
        <taxon>Insecta</taxon>
        <taxon>Pterygota</taxon>
        <taxon>Neoptera</taxon>
        <taxon>Endopterygota</taxon>
        <taxon>Diptera</taxon>
        <taxon>Nematocera</taxon>
        <taxon>Chironomoidea</taxon>
        <taxon>Chironomidae</taxon>
        <taxon>Clunio</taxon>
    </lineage>
</organism>
<sequence>MSEEKNVQNQKKNTSLIINHYDERHRISFALIPWSNITSIQANQFVMLRKVSFGQIQGMLFDQLFNRKKSLWLNKAMHQQLSKSFRNPLLLMI</sequence>
<reference evidence="1 2" key="1">
    <citation type="submission" date="2015-04" db="EMBL/GenBank/DDBJ databases">
        <authorList>
            <person name="Syromyatnikov M.Y."/>
            <person name="Popov V.N."/>
        </authorList>
    </citation>
    <scope>NUCLEOTIDE SEQUENCE [LARGE SCALE GENOMIC DNA]</scope>
</reference>
<name>A0A1J1IA06_9DIPT</name>
<dbReference type="Proteomes" id="UP000183832">
    <property type="component" value="Unassembled WGS sequence"/>
</dbReference>
<keyword evidence="2" id="KW-1185">Reference proteome</keyword>
<gene>
    <name evidence="1" type="ORF">CLUMA_CG010514</name>
</gene>
<dbReference type="AlphaFoldDB" id="A0A1J1IA06"/>
<proteinExistence type="predicted"/>